<gene>
    <name evidence="4" type="ORF">ERHA53_26240</name>
</gene>
<dbReference type="InterPro" id="IPR050639">
    <property type="entry name" value="SSR_resolvase"/>
</dbReference>
<evidence type="ECO:0000313" key="4">
    <source>
        <dbReference type="EMBL" id="BCQ35281.1"/>
    </source>
</evidence>
<dbReference type="Pfam" id="PF13408">
    <property type="entry name" value="Zn_ribbon_recom"/>
    <property type="match status" value="1"/>
</dbReference>
<reference evidence="4 5" key="1">
    <citation type="submission" date="2021-01" db="EMBL/GenBank/DDBJ databases">
        <title>Complete genome sequence of Erwinia rhapontici MAFF 311153.</title>
        <authorList>
            <person name="Morohoshi T."/>
            <person name="Someya N."/>
        </authorList>
    </citation>
    <scope>NUCLEOTIDE SEQUENCE [LARGE SCALE GENOMIC DNA]</scope>
    <source>
        <strain evidence="4 5">MAFF 311153</strain>
    </source>
</reference>
<proteinExistence type="predicted"/>
<dbReference type="Gene3D" id="3.90.1750.20">
    <property type="entry name" value="Putative Large Serine Recombinase, Chain B, Domain 2"/>
    <property type="match status" value="1"/>
</dbReference>
<organism evidence="4 5">
    <name type="scientific">Erwinia rhapontici</name>
    <name type="common">Pectobacterium rhapontici</name>
    <dbReference type="NCBI Taxonomy" id="55212"/>
    <lineage>
        <taxon>Bacteria</taxon>
        <taxon>Pseudomonadati</taxon>
        <taxon>Pseudomonadota</taxon>
        <taxon>Gammaproteobacteria</taxon>
        <taxon>Enterobacterales</taxon>
        <taxon>Erwiniaceae</taxon>
        <taxon>Erwinia</taxon>
    </lineage>
</organism>
<sequence>MSYINSMPQHFDISRLVIIKDEGVSSFKGDNLLEGMPLRDFVQGCIERQDGNRHSLIVYSVDRISRMNVWVSTQFVAQTIMSGIEIHDLMTRQVLKADDQIGAIISTLNLIRANSESEAKSIRRRDSIESSLRRSLETGKAMPGKVPKWLKIVDETYVVEERIASCIRDSVDWYIEGQTSGQIVNRLNNTGRLYGEMLWSAAFLIKTLKSKTLIGTYTRTKDGEPVQYENFYPAIVNEEKFNLVNKIIRNIGKKFIAKTRVDKGRVVNILSGMLFCGSCGGVVHINRTSERLKYFYCSNNYGRKICKSPKGNFLTLERVLLSHLKDFDLNTIVNSPDNHERKLVEADLSEARGVVRTIEASIASRKESGKLVLVEMLEALADAREQTERLVSRLENEFSSFEVPTIDYDINSIVQDTNSERGKIHRELSTIIDNVKISRFSSFNLMIITYRNAHKHVIMFENKTGNVLHAIFTTEELIEVFGGSSEYKHIVEGEAVMLADGYERMKRKNSQ</sequence>
<dbReference type="EMBL" id="AP024329">
    <property type="protein sequence ID" value="BCQ35281.1"/>
    <property type="molecule type" value="Genomic_DNA"/>
</dbReference>
<evidence type="ECO:0000259" key="3">
    <source>
        <dbReference type="PROSITE" id="PS51737"/>
    </source>
</evidence>
<evidence type="ECO:0000256" key="1">
    <source>
        <dbReference type="ARBA" id="ARBA00023125"/>
    </source>
</evidence>
<name>A0ABM7N1E3_ERWRD</name>
<dbReference type="Proteomes" id="UP000677515">
    <property type="component" value="Chromosome"/>
</dbReference>
<protein>
    <recommendedName>
        <fullName evidence="3">Recombinase domain-containing protein</fullName>
    </recommendedName>
</protein>
<dbReference type="PANTHER" id="PTHR30461:SF2">
    <property type="entry name" value="SERINE RECOMBINASE PINE-RELATED"/>
    <property type="match status" value="1"/>
</dbReference>
<keyword evidence="2" id="KW-0233">DNA recombination</keyword>
<evidence type="ECO:0000313" key="5">
    <source>
        <dbReference type="Proteomes" id="UP000677515"/>
    </source>
</evidence>
<accession>A0ABM7N1E3</accession>
<dbReference type="Pfam" id="PF07508">
    <property type="entry name" value="Recombinase"/>
    <property type="match status" value="1"/>
</dbReference>
<dbReference type="InterPro" id="IPR038109">
    <property type="entry name" value="DNA_bind_recomb_sf"/>
</dbReference>
<dbReference type="PANTHER" id="PTHR30461">
    <property type="entry name" value="DNA-INVERTASE FROM LAMBDOID PROPHAGE"/>
    <property type="match status" value="1"/>
</dbReference>
<keyword evidence="5" id="KW-1185">Reference proteome</keyword>
<dbReference type="PROSITE" id="PS51737">
    <property type="entry name" value="RECOMBINASE_DNA_BIND"/>
    <property type="match status" value="1"/>
</dbReference>
<feature type="domain" description="Recombinase" evidence="3">
    <location>
        <begin position="147"/>
        <end position="254"/>
    </location>
</feature>
<keyword evidence="1" id="KW-0238">DNA-binding</keyword>
<evidence type="ECO:0000256" key="2">
    <source>
        <dbReference type="ARBA" id="ARBA00023172"/>
    </source>
</evidence>
<dbReference type="InterPro" id="IPR011109">
    <property type="entry name" value="DNA_bind_recombinase_dom"/>
</dbReference>
<dbReference type="InterPro" id="IPR025827">
    <property type="entry name" value="Zn_ribbon_recom_dom"/>
</dbReference>